<dbReference type="EMBL" id="MWWX01000005">
    <property type="protein sequence ID" value="OZG62377.1"/>
    <property type="molecule type" value="Genomic_DNA"/>
</dbReference>
<gene>
    <name evidence="1" type="ORF">BLEM_0923</name>
</gene>
<dbReference type="OrthoDB" id="3232826at2"/>
<proteinExistence type="predicted"/>
<name>A0A261FT96_9BIFI</name>
<evidence type="ECO:0000313" key="1">
    <source>
        <dbReference type="EMBL" id="OZG62377.1"/>
    </source>
</evidence>
<sequence length="225" mass="24335">MSIHSATDFVRMGEYDTVVTTMPCRFDAHVRFGTLLAHDILFAPSITGEVVVSKTAAISCSHDMRVGKVRGSGQLNVDGDLICDSLTFNGMVRCSGVIRCAGDLVVNGLLLNSRHVDADTVRVSGMLRASTVRARRLRLRPLRSGLVDRFRMDGFDGASTANQVIADEIEARGLVCKALRAEQATLIDGCRIENVTCERALTSDRSSSLLLVGGNHRTGCREPVV</sequence>
<accession>A0A261FT96</accession>
<dbReference type="AlphaFoldDB" id="A0A261FT96"/>
<evidence type="ECO:0000313" key="2">
    <source>
        <dbReference type="Proteomes" id="UP000216352"/>
    </source>
</evidence>
<evidence type="ECO:0008006" key="3">
    <source>
        <dbReference type="Google" id="ProtNLM"/>
    </source>
</evidence>
<dbReference type="STRING" id="1603886.GCA_001895165_00330"/>
<reference evidence="1 2" key="1">
    <citation type="journal article" date="2017" name="BMC Genomics">
        <title>Comparative genomic and phylogenomic analyses of the Bifidobacteriaceae family.</title>
        <authorList>
            <person name="Lugli G.A."/>
            <person name="Milani C."/>
            <person name="Turroni F."/>
            <person name="Duranti S."/>
            <person name="Mancabelli L."/>
            <person name="Mangifesta M."/>
            <person name="Ferrario C."/>
            <person name="Modesto M."/>
            <person name="Mattarelli P."/>
            <person name="Jiri K."/>
            <person name="van Sinderen D."/>
            <person name="Ventura M."/>
        </authorList>
    </citation>
    <scope>NUCLEOTIDE SEQUENCE [LARGE SCALE GENOMIC DNA]</scope>
    <source>
        <strain evidence="1 2">DSM 28807</strain>
    </source>
</reference>
<organism evidence="1 2">
    <name type="scientific">Bifidobacterium lemurum</name>
    <dbReference type="NCBI Taxonomy" id="1603886"/>
    <lineage>
        <taxon>Bacteria</taxon>
        <taxon>Bacillati</taxon>
        <taxon>Actinomycetota</taxon>
        <taxon>Actinomycetes</taxon>
        <taxon>Bifidobacteriales</taxon>
        <taxon>Bifidobacteriaceae</taxon>
        <taxon>Bifidobacterium</taxon>
    </lineage>
</organism>
<keyword evidence="2" id="KW-1185">Reference proteome</keyword>
<protein>
    <recommendedName>
        <fullName evidence="3">Polymer-forming cytoskeletal</fullName>
    </recommendedName>
</protein>
<dbReference type="Proteomes" id="UP000216352">
    <property type="component" value="Unassembled WGS sequence"/>
</dbReference>
<comment type="caution">
    <text evidence="1">The sequence shown here is derived from an EMBL/GenBank/DDBJ whole genome shotgun (WGS) entry which is preliminary data.</text>
</comment>
<dbReference type="RefSeq" id="WP_083570104.1">
    <property type="nucleotide sequence ID" value="NZ_BDIS01000003.1"/>
</dbReference>